<feature type="region of interest" description="Disordered" evidence="1">
    <location>
        <begin position="107"/>
        <end position="137"/>
    </location>
</feature>
<name>A0A1B7XA11_9BACT</name>
<evidence type="ECO:0000313" key="3">
    <source>
        <dbReference type="Proteomes" id="UP000091979"/>
    </source>
</evidence>
<dbReference type="EMBL" id="JXMS01000028">
    <property type="protein sequence ID" value="OBQ46229.1"/>
    <property type="molecule type" value="Genomic_DNA"/>
</dbReference>
<sequence>MPLNDGSAFEVTQEFVAELAPLYPNVDVSQALRAMKGWLIGNQTRRKTRRGIKAFITSWLSREQDKPRAAAVPQHGQVPQPRSYRECVDLEQRQEVEYLNQLREELNATGTNGADSLGAGQAQPALASGESVSRNRA</sequence>
<keyword evidence="3" id="KW-1185">Reference proteome</keyword>
<dbReference type="PATRIC" id="fig|1560234.3.peg.1835"/>
<gene>
    <name evidence="2" type="ORF">SP90_13605</name>
</gene>
<protein>
    <submittedName>
        <fullName evidence="2">Uncharacterized protein</fullName>
    </submittedName>
</protein>
<evidence type="ECO:0000256" key="1">
    <source>
        <dbReference type="SAM" id="MobiDB-lite"/>
    </source>
</evidence>
<proteinExistence type="predicted"/>
<dbReference type="AlphaFoldDB" id="A0A1B7XA11"/>
<dbReference type="STRING" id="1560234.SP90_13605"/>
<comment type="caution">
    <text evidence="2">The sequence shown here is derived from an EMBL/GenBank/DDBJ whole genome shotgun (WGS) entry which is preliminary data.</text>
</comment>
<reference evidence="2 3" key="1">
    <citation type="submission" date="2015-01" db="EMBL/GenBank/DDBJ databases">
        <title>Desulfovibrio sp. JC271 draft genome sequence.</title>
        <authorList>
            <person name="Shivani Y."/>
            <person name="Subhash Y."/>
            <person name="Sasikala C."/>
            <person name="Ramana C.V."/>
        </authorList>
    </citation>
    <scope>NUCLEOTIDE SEQUENCE [LARGE SCALE GENOMIC DNA]</scope>
    <source>
        <strain evidence="2 3">JC271</strain>
    </source>
</reference>
<dbReference type="Proteomes" id="UP000091979">
    <property type="component" value="Unassembled WGS sequence"/>
</dbReference>
<accession>A0A1B7XA11</accession>
<organism evidence="2 3">
    <name type="scientific">Halodesulfovibrio spirochaetisodalis</name>
    <dbReference type="NCBI Taxonomy" id="1560234"/>
    <lineage>
        <taxon>Bacteria</taxon>
        <taxon>Pseudomonadati</taxon>
        <taxon>Thermodesulfobacteriota</taxon>
        <taxon>Desulfovibrionia</taxon>
        <taxon>Desulfovibrionales</taxon>
        <taxon>Desulfovibrionaceae</taxon>
        <taxon>Halodesulfovibrio</taxon>
    </lineage>
</organism>
<evidence type="ECO:0000313" key="2">
    <source>
        <dbReference type="EMBL" id="OBQ46229.1"/>
    </source>
</evidence>